<evidence type="ECO:0000256" key="20">
    <source>
        <dbReference type="SAM" id="MobiDB-lite"/>
    </source>
</evidence>
<evidence type="ECO:0000256" key="15">
    <source>
        <dbReference type="ARBA" id="ARBA00031527"/>
    </source>
</evidence>
<comment type="catalytic activity">
    <reaction evidence="17">
        <text>L-seryl-[protein] + ATP = O-phospho-L-seryl-[protein] + ADP + H(+)</text>
        <dbReference type="Rhea" id="RHEA:17989"/>
        <dbReference type="Rhea" id="RHEA-COMP:9863"/>
        <dbReference type="Rhea" id="RHEA-COMP:11604"/>
        <dbReference type="ChEBI" id="CHEBI:15378"/>
        <dbReference type="ChEBI" id="CHEBI:29999"/>
        <dbReference type="ChEBI" id="CHEBI:30616"/>
        <dbReference type="ChEBI" id="CHEBI:83421"/>
        <dbReference type="ChEBI" id="CHEBI:456216"/>
        <dbReference type="EC" id="2.7.11.22"/>
    </reaction>
</comment>
<dbReference type="SUPFAM" id="SSF50729">
    <property type="entry name" value="PH domain-like"/>
    <property type="match status" value="1"/>
</dbReference>
<dbReference type="PROSITE" id="PS00107">
    <property type="entry name" value="PROTEIN_KINASE_ATP"/>
    <property type="match status" value="1"/>
</dbReference>
<dbReference type="InterPro" id="IPR023393">
    <property type="entry name" value="START-like_dom_sf"/>
</dbReference>
<evidence type="ECO:0000256" key="12">
    <source>
        <dbReference type="ARBA" id="ARBA00023054"/>
    </source>
</evidence>
<dbReference type="Gene3D" id="2.30.29.30">
    <property type="entry name" value="Pleckstrin-homology domain (PH domain)/Phosphotyrosine-binding domain (PTB)"/>
    <property type="match status" value="1"/>
</dbReference>
<feature type="region of interest" description="Disordered" evidence="20">
    <location>
        <begin position="120"/>
        <end position="143"/>
    </location>
</feature>
<dbReference type="GO" id="GO:0005794">
    <property type="term" value="C:Golgi apparatus"/>
    <property type="evidence" value="ECO:0007669"/>
    <property type="project" value="UniProtKB-SubCell"/>
</dbReference>
<dbReference type="EMBL" id="CVRI01000035">
    <property type="protein sequence ID" value="CRK92890.1"/>
    <property type="molecule type" value="Genomic_DNA"/>
</dbReference>
<dbReference type="EC" id="2.7.11.22" evidence="5"/>
<feature type="compositionally biased region" description="Polar residues" evidence="20">
    <location>
        <begin position="131"/>
        <end position="143"/>
    </location>
</feature>
<dbReference type="Proteomes" id="UP000183832">
    <property type="component" value="Unassembled WGS sequence"/>
</dbReference>
<dbReference type="GO" id="GO:0004693">
    <property type="term" value="F:cyclin-dependent protein serine/threonine kinase activity"/>
    <property type="evidence" value="ECO:0007669"/>
    <property type="project" value="UniProtKB-EC"/>
</dbReference>
<comment type="catalytic activity">
    <reaction evidence="1">
        <text>N-hexadecanoylsphing-4-enine(in) = N-hexadecanoylsphing-4-enine(out)</text>
        <dbReference type="Rhea" id="RHEA:45720"/>
        <dbReference type="ChEBI" id="CHEBI:72959"/>
    </reaction>
</comment>
<evidence type="ECO:0000256" key="17">
    <source>
        <dbReference type="ARBA" id="ARBA00048367"/>
    </source>
</evidence>
<dbReference type="GO" id="GO:0005783">
    <property type="term" value="C:endoplasmic reticulum"/>
    <property type="evidence" value="ECO:0007669"/>
    <property type="project" value="UniProtKB-SubCell"/>
</dbReference>
<dbReference type="GO" id="GO:0008289">
    <property type="term" value="F:lipid binding"/>
    <property type="evidence" value="ECO:0007669"/>
    <property type="project" value="InterPro"/>
</dbReference>
<dbReference type="CDD" id="cd08872">
    <property type="entry name" value="START_STARD11-like"/>
    <property type="match status" value="1"/>
</dbReference>
<dbReference type="FunFam" id="2.30.29.30:FF:000382">
    <property type="entry name" value="Uncharacterized protein, isoform A"/>
    <property type="match status" value="1"/>
</dbReference>
<comment type="subcellular location">
    <subcellularLocation>
        <location evidence="3">Cytoplasm</location>
    </subcellularLocation>
    <subcellularLocation>
        <location evidence="2">Endoplasmic reticulum</location>
    </subcellularLocation>
    <subcellularLocation>
        <location evidence="4">Golgi apparatus</location>
    </subcellularLocation>
</comment>
<organism evidence="24 25">
    <name type="scientific">Clunio marinus</name>
    <dbReference type="NCBI Taxonomy" id="568069"/>
    <lineage>
        <taxon>Eukaryota</taxon>
        <taxon>Metazoa</taxon>
        <taxon>Ecdysozoa</taxon>
        <taxon>Arthropoda</taxon>
        <taxon>Hexapoda</taxon>
        <taxon>Insecta</taxon>
        <taxon>Pterygota</taxon>
        <taxon>Neoptera</taxon>
        <taxon>Endopterygota</taxon>
        <taxon>Diptera</taxon>
        <taxon>Nematocera</taxon>
        <taxon>Chironomoidea</taxon>
        <taxon>Chironomidae</taxon>
        <taxon>Clunio</taxon>
    </lineage>
</organism>
<evidence type="ECO:0000256" key="10">
    <source>
        <dbReference type="ARBA" id="ARBA00022824"/>
    </source>
</evidence>
<evidence type="ECO:0000256" key="14">
    <source>
        <dbReference type="ARBA" id="ARBA00023306"/>
    </source>
</evidence>
<evidence type="ECO:0000313" key="25">
    <source>
        <dbReference type="Proteomes" id="UP000183832"/>
    </source>
</evidence>
<dbReference type="InterPro" id="IPR001849">
    <property type="entry name" value="PH_domain"/>
</dbReference>
<dbReference type="SUPFAM" id="SSF55961">
    <property type="entry name" value="Bet v1-like"/>
    <property type="match status" value="1"/>
</dbReference>
<evidence type="ECO:0000256" key="2">
    <source>
        <dbReference type="ARBA" id="ARBA00004240"/>
    </source>
</evidence>
<reference evidence="24 25" key="1">
    <citation type="submission" date="2015-04" db="EMBL/GenBank/DDBJ databases">
        <authorList>
            <person name="Syromyatnikov M.Y."/>
            <person name="Popov V.N."/>
        </authorList>
    </citation>
    <scope>NUCLEOTIDE SEQUENCE [LARGE SCALE GENOMIC DNA]</scope>
</reference>
<evidence type="ECO:0000256" key="1">
    <source>
        <dbReference type="ARBA" id="ARBA00000074"/>
    </source>
</evidence>
<dbReference type="Pfam" id="PF01852">
    <property type="entry name" value="START"/>
    <property type="match status" value="1"/>
</dbReference>
<dbReference type="FunFam" id="3.30.530.20:FF:000003">
    <property type="entry name" value="Collagen type IV alpha-3-binding protein-like protein"/>
    <property type="match status" value="1"/>
</dbReference>
<comment type="catalytic activity">
    <reaction evidence="16">
        <text>L-threonyl-[protein] + ATP = O-phospho-L-threonyl-[protein] + ADP + H(+)</text>
        <dbReference type="Rhea" id="RHEA:46608"/>
        <dbReference type="Rhea" id="RHEA-COMP:11060"/>
        <dbReference type="Rhea" id="RHEA-COMP:11605"/>
        <dbReference type="ChEBI" id="CHEBI:15378"/>
        <dbReference type="ChEBI" id="CHEBI:30013"/>
        <dbReference type="ChEBI" id="CHEBI:30616"/>
        <dbReference type="ChEBI" id="CHEBI:61977"/>
        <dbReference type="ChEBI" id="CHEBI:456216"/>
        <dbReference type="EC" id="2.7.11.22"/>
    </reaction>
</comment>
<dbReference type="SUPFAM" id="SSF56112">
    <property type="entry name" value="Protein kinase-like (PK-like)"/>
    <property type="match status" value="1"/>
</dbReference>
<keyword evidence="7" id="KW-0813">Transport</keyword>
<evidence type="ECO:0000256" key="7">
    <source>
        <dbReference type="ARBA" id="ARBA00022448"/>
    </source>
</evidence>
<gene>
    <name evidence="24" type="ORF">CLUMA_CG006262</name>
</gene>
<dbReference type="InterPro" id="IPR041952">
    <property type="entry name" value="STARD11_START"/>
</dbReference>
<dbReference type="GO" id="GO:0005524">
    <property type="term" value="F:ATP binding"/>
    <property type="evidence" value="ECO:0007669"/>
    <property type="project" value="UniProtKB-UniRule"/>
</dbReference>
<keyword evidence="12 19" id="KW-0175">Coiled coil</keyword>
<feature type="binding site" evidence="18">
    <location>
        <position position="258"/>
    </location>
    <ligand>
        <name>ATP</name>
        <dbReference type="ChEBI" id="CHEBI:30616"/>
    </ligand>
</feature>
<proteinExistence type="predicted"/>
<evidence type="ECO:0000256" key="16">
    <source>
        <dbReference type="ARBA" id="ARBA00047811"/>
    </source>
</evidence>
<accession>A0A1J1HZD1</accession>
<evidence type="ECO:0000256" key="3">
    <source>
        <dbReference type="ARBA" id="ARBA00004496"/>
    </source>
</evidence>
<dbReference type="PANTHER" id="PTHR19308">
    <property type="entry name" value="PHOSPHATIDYLCHOLINE TRANSFER PROTEIN"/>
    <property type="match status" value="1"/>
</dbReference>
<keyword evidence="8" id="KW-0963">Cytoplasm</keyword>
<evidence type="ECO:0000259" key="23">
    <source>
        <dbReference type="PROSITE" id="PS50848"/>
    </source>
</evidence>
<evidence type="ECO:0000256" key="18">
    <source>
        <dbReference type="PROSITE-ProRule" id="PRU10141"/>
    </source>
</evidence>
<feature type="domain" description="PH" evidence="21">
    <location>
        <begin position="426"/>
        <end position="520"/>
    </location>
</feature>
<dbReference type="Gene3D" id="1.10.510.10">
    <property type="entry name" value="Transferase(Phosphotransferase) domain 1"/>
    <property type="match status" value="1"/>
</dbReference>
<dbReference type="InterPro" id="IPR011993">
    <property type="entry name" value="PH-like_dom_sf"/>
</dbReference>
<keyword evidence="18" id="KW-0547">Nucleotide-binding</keyword>
<keyword evidence="25" id="KW-1185">Reference proteome</keyword>
<evidence type="ECO:0000256" key="13">
    <source>
        <dbReference type="ARBA" id="ARBA00023055"/>
    </source>
</evidence>
<dbReference type="SMART" id="SM00233">
    <property type="entry name" value="PH"/>
    <property type="match status" value="1"/>
</dbReference>
<evidence type="ECO:0000256" key="19">
    <source>
        <dbReference type="SAM" id="Coils"/>
    </source>
</evidence>
<evidence type="ECO:0000259" key="22">
    <source>
        <dbReference type="PROSITE" id="PS50011"/>
    </source>
</evidence>
<keyword evidence="11" id="KW-0333">Golgi apparatus</keyword>
<dbReference type="Pfam" id="PF00069">
    <property type="entry name" value="Pkinase"/>
    <property type="match status" value="1"/>
</dbReference>
<dbReference type="Gene3D" id="3.30.530.20">
    <property type="match status" value="1"/>
</dbReference>
<evidence type="ECO:0000256" key="6">
    <source>
        <dbReference type="ARBA" id="ARBA00021440"/>
    </source>
</evidence>
<dbReference type="InterPro" id="IPR017441">
    <property type="entry name" value="Protein_kinase_ATP_BS"/>
</dbReference>
<protein>
    <recommendedName>
        <fullName evidence="6">Ceramide transfer protein</fullName>
        <ecNumber evidence="5">2.7.11.22</ecNumber>
    </recommendedName>
    <alternativeName>
        <fullName evidence="15">Collagen type IV alpha-3-binding protein</fullName>
    </alternativeName>
</protein>
<dbReference type="InterPro" id="IPR051213">
    <property type="entry name" value="START_lipid_transfer"/>
</dbReference>
<keyword evidence="13" id="KW-0445">Lipid transport</keyword>
<dbReference type="AlphaFoldDB" id="A0A1J1HZD1"/>
<dbReference type="FunFam" id="3.30.200.20:FF:000144">
    <property type="entry name" value="Cyclin-dependent kinase 5"/>
    <property type="match status" value="1"/>
</dbReference>
<keyword evidence="18" id="KW-0067">ATP-binding</keyword>
<keyword evidence="9" id="KW-0132">Cell division</keyword>
<dbReference type="Gene3D" id="3.30.200.20">
    <property type="entry name" value="Phosphorylase Kinase, domain 1"/>
    <property type="match status" value="1"/>
</dbReference>
<dbReference type="PANTHER" id="PTHR19308:SF53">
    <property type="entry name" value="CERAMIDE TRANSFER PROTEIN"/>
    <property type="match status" value="1"/>
</dbReference>
<dbReference type="InterPro" id="IPR000719">
    <property type="entry name" value="Prot_kinase_dom"/>
</dbReference>
<dbReference type="PROSITE" id="PS50003">
    <property type="entry name" value="PH_DOMAIN"/>
    <property type="match status" value="1"/>
</dbReference>
<dbReference type="GO" id="GO:0035621">
    <property type="term" value="P:ER to Golgi ceramide transport"/>
    <property type="evidence" value="ECO:0007669"/>
    <property type="project" value="TreeGrafter"/>
</dbReference>
<name>A0A1J1HZD1_9DIPT</name>
<dbReference type="InterPro" id="IPR002913">
    <property type="entry name" value="START_lipid-bd_dom"/>
</dbReference>
<evidence type="ECO:0000256" key="11">
    <source>
        <dbReference type="ARBA" id="ARBA00023034"/>
    </source>
</evidence>
<dbReference type="PROSITE" id="PS50848">
    <property type="entry name" value="START"/>
    <property type="match status" value="1"/>
</dbReference>
<evidence type="ECO:0000256" key="5">
    <source>
        <dbReference type="ARBA" id="ARBA00012425"/>
    </source>
</evidence>
<dbReference type="PROSITE" id="PS50011">
    <property type="entry name" value="PROTEIN_KINASE_DOM"/>
    <property type="match status" value="1"/>
</dbReference>
<dbReference type="OrthoDB" id="2344588at2759"/>
<keyword evidence="10" id="KW-0256">Endoplasmic reticulum</keyword>
<feature type="domain" description="START" evidence="23">
    <location>
        <begin position="754"/>
        <end position="977"/>
    </location>
</feature>
<dbReference type="InterPro" id="IPR011009">
    <property type="entry name" value="Kinase-like_dom_sf"/>
</dbReference>
<evidence type="ECO:0000259" key="21">
    <source>
        <dbReference type="PROSITE" id="PS50003"/>
    </source>
</evidence>
<feature type="domain" description="Protein kinase" evidence="22">
    <location>
        <begin position="229"/>
        <end position="522"/>
    </location>
</feature>
<feature type="coiled-coil region" evidence="19">
    <location>
        <begin position="623"/>
        <end position="667"/>
    </location>
</feature>
<evidence type="ECO:0000256" key="8">
    <source>
        <dbReference type="ARBA" id="ARBA00022490"/>
    </source>
</evidence>
<dbReference type="STRING" id="568069.A0A1J1HZD1"/>
<evidence type="ECO:0000256" key="9">
    <source>
        <dbReference type="ARBA" id="ARBA00022618"/>
    </source>
</evidence>
<dbReference type="SMART" id="SM00234">
    <property type="entry name" value="START"/>
    <property type="match status" value="1"/>
</dbReference>
<sequence>MEQFRDSIPFSMNCEEILKRLCKIILIQCQQRHDLLPKMKHEFSDRIESNRKLEKVKNIEDLFAIIIRKSLWPTSSSNQEQMESLKIFSEKISNNEFSQLLAIYQRLMLESTQDVRNNKYADRRRSKQISDEQISSAPSAVDSSENERRKRIFRVIANNLSIKDEFKKITRYLMFPDNQIDEILIRHQDSRANIIIFLDQYERQYKSYDMLLKALRWRKSKEILKMQKYEKLEKIGEGTYGTVFKGKNRETLEIVALKRVRLDEDDEGVPSSALREICLLKELKHKNIVRLYDVLHSDKKLTLVFEHCDQDLKKYFDSLNGEISPEIVKSFMYQRIFKLLGTPTEETWPGLTQLPDYKPFTLYCHIGNWSQVVPLNMKGRDLLQKLLVCRPTLRANAEQAMAHPYFTMTGEESRNESDIDENSIDSAELKGFLMKWTNYIHGWQLRFIVLKDSTLSYYKSEEDSDFGCRGAICLEKATVKESDIDDCRFDISVNNLVWYLRAENPEDKKNWVEVLKSFHIEDELNQLKRHGSTVSIQSNTLSTTSGSSLKHNSRNIKEKLDEIDTYRNILNEQISTLQRYFDFCSIKGIINVDTECGGPKAVDFKGEAITFRETTSVVLSTLNNCLELIVSKEEDLNKKLEKEFEKRKKLQDELKQSQDELFRYKKASTIGPDMEEEGPHSTIPEDEFFDAVETGLEKIEEVRQIRVKLKLQKQQTQIEAGHVIPIAHEDDDFGTGKLAQYHSLWPEISKVCDEQLHHALQGVSDDNSGWQLFAEEGEMKMYRREEEIDGMVMDPLKSCHVIKGCTAREMCHYFFDPAYRNDWETTLEDCHILEEISKDTLVFLQTHKRIWPANQRDALFWSHMRSIQEGIEPDAHDAWIVCNHSTDSPFYPPANQGKCIRIFLTVILLCQTFVRPLKSGEQMTRDDLTCKIAYCSSVNPGGWVKPTILRAVYKKEYPKFLKRFTNYVLETVKNKPIMF</sequence>
<evidence type="ECO:0000256" key="4">
    <source>
        <dbReference type="ARBA" id="ARBA00004555"/>
    </source>
</evidence>
<evidence type="ECO:0000313" key="24">
    <source>
        <dbReference type="EMBL" id="CRK92890.1"/>
    </source>
</evidence>
<dbReference type="Pfam" id="PF00169">
    <property type="entry name" value="PH"/>
    <property type="match status" value="1"/>
</dbReference>
<dbReference type="GO" id="GO:0051301">
    <property type="term" value="P:cell division"/>
    <property type="evidence" value="ECO:0007669"/>
    <property type="project" value="UniProtKB-KW"/>
</dbReference>
<keyword evidence="14" id="KW-0131">Cell cycle</keyword>